<protein>
    <recommendedName>
        <fullName evidence="5">Triokinase/FMN cyclase</fullName>
        <ecNumber evidence="3">2.7.1.28</ecNumber>
        <ecNumber evidence="2">2.7.1.29</ecNumber>
        <ecNumber evidence="4">4.6.1.15</ecNumber>
    </recommendedName>
    <alternativeName>
        <fullName evidence="11">Bifunctional ATP-dependent dihydroxyacetone kinase/FAD-AMP lyase (cyclizing)</fullName>
    </alternativeName>
</protein>
<evidence type="ECO:0000256" key="14">
    <source>
        <dbReference type="ARBA" id="ARBA00047974"/>
    </source>
</evidence>
<reference evidence="19 20" key="2">
    <citation type="submission" date="2018-11" db="EMBL/GenBank/DDBJ databases">
        <authorList>
            <consortium name="Pathogen Informatics"/>
        </authorList>
    </citation>
    <scope>NUCLEOTIDE SEQUENCE [LARGE SCALE GENOMIC DNA]</scope>
</reference>
<evidence type="ECO:0000256" key="10">
    <source>
        <dbReference type="ARBA" id="ARBA00023285"/>
    </source>
</evidence>
<dbReference type="FunFam" id="1.25.40.340:FF:000002">
    <property type="entry name" value="Dihydroxyacetone kinase, L subunit"/>
    <property type="match status" value="1"/>
</dbReference>
<dbReference type="GO" id="GO:0034012">
    <property type="term" value="F:FAD-AMP lyase (cyclizing) activity"/>
    <property type="evidence" value="ECO:0007669"/>
    <property type="project" value="UniProtKB-EC"/>
</dbReference>
<evidence type="ECO:0000313" key="19">
    <source>
        <dbReference type="EMBL" id="VDM44462.1"/>
    </source>
</evidence>
<comment type="subunit">
    <text evidence="13">Homodimer. Interacts with IFIH1 (via the CARD domains), the interaction is inhibited by viral infection.</text>
</comment>
<dbReference type="PANTHER" id="PTHR28629">
    <property type="entry name" value="TRIOKINASE/FMN CYCLASE"/>
    <property type="match status" value="1"/>
</dbReference>
<feature type="domain" description="DhaK" evidence="18">
    <location>
        <begin position="14"/>
        <end position="311"/>
    </location>
</feature>
<evidence type="ECO:0000256" key="13">
    <source>
        <dbReference type="ARBA" id="ARBA00046681"/>
    </source>
</evidence>
<evidence type="ECO:0000256" key="15">
    <source>
        <dbReference type="ARBA" id="ARBA00048526"/>
    </source>
</evidence>
<keyword evidence="6" id="KW-0808">Transferase</keyword>
<dbReference type="GO" id="GO:0004371">
    <property type="term" value="F:glycerone kinase activity"/>
    <property type="evidence" value="ECO:0007669"/>
    <property type="project" value="UniProtKB-EC"/>
</dbReference>
<dbReference type="Gene3D" id="3.30.1180.20">
    <property type="entry name" value="Dihydroxyacetone kinase, domain 2"/>
    <property type="match status" value="1"/>
</dbReference>
<dbReference type="Pfam" id="PF02733">
    <property type="entry name" value="Dak1"/>
    <property type="match status" value="1"/>
</dbReference>
<comment type="catalytic activity">
    <reaction evidence="15">
        <text>FAD = riboflavin cyclic-4',5'-phosphate + AMP + H(+)</text>
        <dbReference type="Rhea" id="RHEA:13729"/>
        <dbReference type="ChEBI" id="CHEBI:15378"/>
        <dbReference type="ChEBI" id="CHEBI:57692"/>
        <dbReference type="ChEBI" id="CHEBI:76202"/>
        <dbReference type="ChEBI" id="CHEBI:456215"/>
        <dbReference type="EC" id="4.6.1.15"/>
    </reaction>
</comment>
<evidence type="ECO:0000259" key="17">
    <source>
        <dbReference type="PROSITE" id="PS51480"/>
    </source>
</evidence>
<dbReference type="InterPro" id="IPR004006">
    <property type="entry name" value="DhaK_dom"/>
</dbReference>
<dbReference type="EC" id="2.7.1.29" evidence="2"/>
<feature type="domain" description="DhaL" evidence="17">
    <location>
        <begin position="350"/>
        <end position="546"/>
    </location>
</feature>
<evidence type="ECO:0000256" key="12">
    <source>
        <dbReference type="ARBA" id="ARBA00045490"/>
    </source>
</evidence>
<accession>A0A183UXC1</accession>
<proteinExistence type="inferred from homology"/>
<organism evidence="20 21">
    <name type="scientific">Toxocara canis</name>
    <name type="common">Canine roundworm</name>
    <dbReference type="NCBI Taxonomy" id="6265"/>
    <lineage>
        <taxon>Eukaryota</taxon>
        <taxon>Metazoa</taxon>
        <taxon>Ecdysozoa</taxon>
        <taxon>Nematoda</taxon>
        <taxon>Chromadorea</taxon>
        <taxon>Rhabditida</taxon>
        <taxon>Spirurina</taxon>
        <taxon>Ascaridomorpha</taxon>
        <taxon>Ascaridoidea</taxon>
        <taxon>Toxocaridae</taxon>
        <taxon>Toxocara</taxon>
    </lineage>
</organism>
<dbReference type="SUPFAM" id="SSF82549">
    <property type="entry name" value="DAK1/DegV-like"/>
    <property type="match status" value="1"/>
</dbReference>
<evidence type="ECO:0000256" key="3">
    <source>
        <dbReference type="ARBA" id="ARBA00012110"/>
    </source>
</evidence>
<evidence type="ECO:0000256" key="11">
    <source>
        <dbReference type="ARBA" id="ARBA00032426"/>
    </source>
</evidence>
<evidence type="ECO:0000313" key="21">
    <source>
        <dbReference type="WBParaSite" id="TCNE_0001314101-mRNA-1"/>
    </source>
</evidence>
<sequence length="550" mass="59176">MGIKIETSAKAKTFESIINLSLLQVYVHGDIVLRILVFKACKRVVIRADINICKRRNVILIAGGGSGHEPFAAGFVGKGLLSAAVCGNVFASPPTAHITAALEDLKSENGVIVFVINYTGDCLNFGLAIERFNAHRTKEGSARMVVISDDVALECREEGKGVGRRGLAGTIGLSLSACSIPGKDLMFKLAVDEMELGLGIHGEPGCERTSMKTAKEIAHILMERLEKSEKKCLQRGKKIAILLNNLGGTSQIEMNIMAGEIISEHDYVVARFYYGTLMTSLNGHGISVSALRIDEEQWIELLDAETEAPAWTVTRVVPGDGVQLKQVPYSEPSKFRIAEMGVALSDAETNRFKACIKSACSVIIAAKEELNHLDSLAGDGDCGNTLAQGAQRVLSSLESEKLCCSWPQTAFLQLSEIFEDDVGGTTGALYALMFSAASQRFGFSAAGEDWHAALRGGLQAIMRYGHAQPGDRSMVDPLNSAVYSIKTITYEKADWERLVQAAEKEAVATKDMRAKCGRASYTAASAQTEPDPGAIAVAKWIRAAFSAAYP</sequence>
<keyword evidence="8" id="KW-0418">Kinase</keyword>
<keyword evidence="7" id="KW-0547">Nucleotide-binding</keyword>
<dbReference type="GO" id="GO:0050354">
    <property type="term" value="F:triokinase activity"/>
    <property type="evidence" value="ECO:0007669"/>
    <property type="project" value="UniProtKB-EC"/>
</dbReference>
<dbReference type="EC" id="2.7.1.28" evidence="3"/>
<dbReference type="EMBL" id="UYWY01021578">
    <property type="protein sequence ID" value="VDM44462.1"/>
    <property type="molecule type" value="Genomic_DNA"/>
</dbReference>
<dbReference type="PROSITE" id="PS51481">
    <property type="entry name" value="DHAK"/>
    <property type="match status" value="1"/>
</dbReference>
<dbReference type="PROSITE" id="PS51480">
    <property type="entry name" value="DHAL"/>
    <property type="match status" value="1"/>
</dbReference>
<dbReference type="InterPro" id="IPR050861">
    <property type="entry name" value="Dihydroxyacetone_Kinase"/>
</dbReference>
<dbReference type="FunFam" id="3.30.1180.20:FF:000001">
    <property type="entry name" value="Dihydroxyacetone kinase 1"/>
    <property type="match status" value="1"/>
</dbReference>
<dbReference type="Pfam" id="PF02734">
    <property type="entry name" value="Dak2"/>
    <property type="match status" value="1"/>
</dbReference>
<keyword evidence="9" id="KW-0067">ATP-binding</keyword>
<evidence type="ECO:0000256" key="1">
    <source>
        <dbReference type="ARBA" id="ARBA00008757"/>
    </source>
</evidence>
<gene>
    <name evidence="19" type="ORF">TCNE_LOCUS13141</name>
</gene>
<evidence type="ECO:0000256" key="8">
    <source>
        <dbReference type="ARBA" id="ARBA00022777"/>
    </source>
</evidence>
<evidence type="ECO:0000256" key="7">
    <source>
        <dbReference type="ARBA" id="ARBA00022741"/>
    </source>
</evidence>
<reference evidence="21" key="1">
    <citation type="submission" date="2016-06" db="UniProtKB">
        <authorList>
            <consortium name="WormBaseParasite"/>
        </authorList>
    </citation>
    <scope>IDENTIFICATION</scope>
</reference>
<evidence type="ECO:0000313" key="20">
    <source>
        <dbReference type="Proteomes" id="UP000050794"/>
    </source>
</evidence>
<evidence type="ECO:0000256" key="9">
    <source>
        <dbReference type="ARBA" id="ARBA00022840"/>
    </source>
</evidence>
<dbReference type="GO" id="GO:0005524">
    <property type="term" value="F:ATP binding"/>
    <property type="evidence" value="ECO:0007669"/>
    <property type="project" value="UniProtKB-KW"/>
</dbReference>
<name>A0A183UXC1_TOXCA</name>
<evidence type="ECO:0000256" key="6">
    <source>
        <dbReference type="ARBA" id="ARBA00022679"/>
    </source>
</evidence>
<dbReference type="SUPFAM" id="SSF101473">
    <property type="entry name" value="DhaL-like"/>
    <property type="match status" value="1"/>
</dbReference>
<dbReference type="Gene3D" id="1.25.40.340">
    <property type="match status" value="1"/>
</dbReference>
<dbReference type="Proteomes" id="UP000050794">
    <property type="component" value="Unassembled WGS sequence"/>
</dbReference>
<evidence type="ECO:0000256" key="2">
    <source>
        <dbReference type="ARBA" id="ARBA00012107"/>
    </source>
</evidence>
<dbReference type="InterPro" id="IPR036117">
    <property type="entry name" value="DhaL_dom_sf"/>
</dbReference>
<comment type="catalytic activity">
    <reaction evidence="16">
        <text>dihydroxyacetone + ATP = dihydroxyacetone phosphate + ADP + H(+)</text>
        <dbReference type="Rhea" id="RHEA:15773"/>
        <dbReference type="ChEBI" id="CHEBI:15378"/>
        <dbReference type="ChEBI" id="CHEBI:16016"/>
        <dbReference type="ChEBI" id="CHEBI:30616"/>
        <dbReference type="ChEBI" id="CHEBI:57642"/>
        <dbReference type="ChEBI" id="CHEBI:456216"/>
        <dbReference type="EC" id="2.7.1.29"/>
    </reaction>
</comment>
<comment type="catalytic activity">
    <reaction evidence="14">
        <text>D-glyceraldehyde + ATP = D-glyceraldehyde 3-phosphate + ADP + H(+)</text>
        <dbReference type="Rhea" id="RHEA:13941"/>
        <dbReference type="ChEBI" id="CHEBI:15378"/>
        <dbReference type="ChEBI" id="CHEBI:17378"/>
        <dbReference type="ChEBI" id="CHEBI:30616"/>
        <dbReference type="ChEBI" id="CHEBI:59776"/>
        <dbReference type="ChEBI" id="CHEBI:456216"/>
        <dbReference type="EC" id="2.7.1.28"/>
    </reaction>
</comment>
<evidence type="ECO:0000259" key="18">
    <source>
        <dbReference type="PROSITE" id="PS51481"/>
    </source>
</evidence>
<comment type="function">
    <text evidence="12">Catalyzes both the phosphorylation of dihydroxyacetone and of glyceraldehyde, and the splitting of ribonucleoside diphosphate-X compounds among which FAD is the best substrate. Represses IFIH1-mediated cellular antiviral response.</text>
</comment>
<evidence type="ECO:0000256" key="4">
    <source>
        <dbReference type="ARBA" id="ARBA00012578"/>
    </source>
</evidence>
<keyword evidence="10" id="KW-0170">Cobalt</keyword>
<keyword evidence="20" id="KW-1185">Reference proteome</keyword>
<evidence type="ECO:0000256" key="5">
    <source>
        <dbReference type="ARBA" id="ARBA00018932"/>
    </source>
</evidence>
<dbReference type="PANTHER" id="PTHR28629:SF4">
    <property type="entry name" value="TRIOKINASE_FMN CYCLASE"/>
    <property type="match status" value="1"/>
</dbReference>
<dbReference type="GO" id="GO:0019563">
    <property type="term" value="P:glycerol catabolic process"/>
    <property type="evidence" value="ECO:0007669"/>
    <property type="project" value="TreeGrafter"/>
</dbReference>
<dbReference type="EC" id="4.6.1.15" evidence="4"/>
<dbReference type="InterPro" id="IPR004007">
    <property type="entry name" value="DhaL_dom"/>
</dbReference>
<dbReference type="WBParaSite" id="TCNE_0001314101-mRNA-1">
    <property type="protein sequence ID" value="TCNE_0001314101-mRNA-1"/>
    <property type="gene ID" value="TCNE_0001314101"/>
</dbReference>
<dbReference type="GO" id="GO:0005829">
    <property type="term" value="C:cytosol"/>
    <property type="evidence" value="ECO:0007669"/>
    <property type="project" value="TreeGrafter"/>
</dbReference>
<evidence type="ECO:0000256" key="16">
    <source>
        <dbReference type="ARBA" id="ARBA00048898"/>
    </source>
</evidence>
<comment type="similarity">
    <text evidence="1">Belongs to the dihydroxyacetone kinase (DAK) family.</text>
</comment>
<dbReference type="SMART" id="SM01120">
    <property type="entry name" value="Dak2"/>
    <property type="match status" value="1"/>
</dbReference>
<dbReference type="AlphaFoldDB" id="A0A183UXC1"/>